<dbReference type="GeneID" id="55624545"/>
<sequence length="79" mass="9390">MILRRRRDYLERMIAEDPEGGLSWDKAEKSALDWAIETLESNGLSDDDRIVCHYCGKKYPPDKLDRHRERCEMEYERAG</sequence>
<proteinExistence type="predicted"/>
<dbReference type="KEGG" id="vg:55624545"/>
<dbReference type="EMBL" id="MN585993">
    <property type="protein sequence ID" value="QGJ90146.1"/>
    <property type="molecule type" value="Genomic_DNA"/>
</dbReference>
<gene>
    <name evidence="1" type="primary">109</name>
    <name evidence="1" type="ORF">PBI_INDLULAMITHI_109</name>
</gene>
<keyword evidence="2" id="KW-1185">Reference proteome</keyword>
<protein>
    <submittedName>
        <fullName evidence="1">Uncharacterized protein</fullName>
    </submittedName>
</protein>
<name>A0A649VCV9_9CAUD</name>
<dbReference type="Proteomes" id="UP000423609">
    <property type="component" value="Segment"/>
</dbReference>
<accession>A0A649VCV9</accession>
<evidence type="ECO:0000313" key="2">
    <source>
        <dbReference type="Proteomes" id="UP000423609"/>
    </source>
</evidence>
<dbReference type="RefSeq" id="YP_009853860.1">
    <property type="nucleotide sequence ID" value="NC_048824.1"/>
</dbReference>
<organism evidence="1 2">
    <name type="scientific">Mycobacterium phage Indlulamithi</name>
    <dbReference type="NCBI Taxonomy" id="2656582"/>
    <lineage>
        <taxon>Viruses</taxon>
        <taxon>Duplodnaviria</taxon>
        <taxon>Heunggongvirae</taxon>
        <taxon>Uroviricota</taxon>
        <taxon>Caudoviricetes</taxon>
        <taxon>Indlulamithivirus</taxon>
        <taxon>Indlulamithivirus indlulamithi</taxon>
    </lineage>
</organism>
<evidence type="ECO:0000313" key="1">
    <source>
        <dbReference type="EMBL" id="QGJ90146.1"/>
    </source>
</evidence>
<reference evidence="1 2" key="1">
    <citation type="submission" date="2019-10" db="EMBL/GenBank/DDBJ databases">
        <authorList>
            <person name="Garlena R.A."/>
            <person name="Russell D.A."/>
            <person name="Pope W.H."/>
            <person name="Jacobs-Sera D."/>
            <person name="Hatfull G.F."/>
        </authorList>
    </citation>
    <scope>NUCLEOTIDE SEQUENCE [LARGE SCALE GENOMIC DNA]</scope>
</reference>